<feature type="region of interest" description="Disordered" evidence="1">
    <location>
        <begin position="1"/>
        <end position="37"/>
    </location>
</feature>
<evidence type="ECO:0000313" key="2">
    <source>
        <dbReference type="EMBL" id="CAH2273251.1"/>
    </source>
</evidence>
<dbReference type="EMBL" id="OW240914">
    <property type="protein sequence ID" value="CAH2273251.1"/>
    <property type="molecule type" value="Genomic_DNA"/>
</dbReference>
<reference evidence="2" key="1">
    <citation type="submission" date="2022-03" db="EMBL/GenBank/DDBJ databases">
        <authorList>
            <person name="Alioto T."/>
            <person name="Alioto T."/>
            <person name="Gomez Garrido J."/>
        </authorList>
    </citation>
    <scope>NUCLEOTIDE SEQUENCE</scope>
</reference>
<sequence>MPERERAASRANSGGEQRRSRAEPSPPESWPMGATRRARQFLRTASPNIHSHATATVPAHEKDHPNVQYMHTCNPSLLAHKTTGSRMLAEATRIALDSKKGSRASGGLRTNEQPGNSRPGNGATRT</sequence>
<dbReference type="Proteomes" id="UP001295444">
    <property type="component" value="Chromosome 03"/>
</dbReference>
<feature type="non-terminal residue" evidence="2">
    <location>
        <position position="126"/>
    </location>
</feature>
<proteinExistence type="predicted"/>
<dbReference type="AlphaFoldDB" id="A0AAD1RK44"/>
<keyword evidence="3" id="KW-1185">Reference proteome</keyword>
<accession>A0AAD1RK44</accession>
<feature type="compositionally biased region" description="Polar residues" evidence="1">
    <location>
        <begin position="108"/>
        <end position="126"/>
    </location>
</feature>
<name>A0AAD1RK44_PELCU</name>
<protein>
    <submittedName>
        <fullName evidence="2">Uncharacterized protein</fullName>
    </submittedName>
</protein>
<evidence type="ECO:0000256" key="1">
    <source>
        <dbReference type="SAM" id="MobiDB-lite"/>
    </source>
</evidence>
<organism evidence="2 3">
    <name type="scientific">Pelobates cultripes</name>
    <name type="common">Western spadefoot toad</name>
    <dbReference type="NCBI Taxonomy" id="61616"/>
    <lineage>
        <taxon>Eukaryota</taxon>
        <taxon>Metazoa</taxon>
        <taxon>Chordata</taxon>
        <taxon>Craniata</taxon>
        <taxon>Vertebrata</taxon>
        <taxon>Euteleostomi</taxon>
        <taxon>Amphibia</taxon>
        <taxon>Batrachia</taxon>
        <taxon>Anura</taxon>
        <taxon>Pelobatoidea</taxon>
        <taxon>Pelobatidae</taxon>
        <taxon>Pelobates</taxon>
    </lineage>
</organism>
<feature type="region of interest" description="Disordered" evidence="1">
    <location>
        <begin position="96"/>
        <end position="126"/>
    </location>
</feature>
<evidence type="ECO:0000313" key="3">
    <source>
        <dbReference type="Proteomes" id="UP001295444"/>
    </source>
</evidence>
<gene>
    <name evidence="2" type="ORF">PECUL_23A036909</name>
</gene>